<evidence type="ECO:0000313" key="6">
    <source>
        <dbReference type="EMBL" id="RHH94024.1"/>
    </source>
</evidence>
<dbReference type="Pfam" id="PF12838">
    <property type="entry name" value="Fer4_7"/>
    <property type="match status" value="1"/>
</dbReference>
<sequence>MINISKKKDCCGCNACGDVCPKHSITFKIDKEGFWYPEVEMDTCIDCHLCEKVCPLLNKEEYKNIDGYVKPKTYALVHKNIEVRFDSTSGGAFTALAEEVYKQGGFVGGAIYNEDWSVSQFLSSSKNDLPKLRSSKYLQSHFDGFYKSVKEALKTEKPVLVCGSPCQMAAMFRYLKKPYENLIIVDYICRGIASPMYFRKWINYLENKHNSKVIFYKAKSKELGWRKLSTRIEYANGEADVIAGHDNPWLMMQYKVPEICRPSCFECSFKGFPRTSDITMGDLWAKKGSIPQNLDGDLGTSIVFANNAKGEAFLSRCFKKVEYKEFPFETAVKGNFHLENAVRHSSYDRETFFQDLNESFEECIDKYIPEFNHQQYSVKSKTKNFLKFVWKISSASGWSISTWRKNLWYNIFSSKVKTSIFKGHYFIIEKNCTIQINSKGRLILDSALYFGTKKVKGSILDSRLLIESGGIMRIYGGDYSISYGADIEVFRNALLEIGGGVGANIGLTIVCGDKIKIGKNSGCGRNVTIRDNNGGHAISIRGYKNSLPITINEHVWLTENCTVMPGSIIETGAIIGARSVVSGHIPGSCIVSGDPAKVVEKNIYWKL</sequence>
<feature type="domain" description="4Fe-4S ferredoxin-type" evidence="4">
    <location>
        <begin position="35"/>
        <end position="65"/>
    </location>
</feature>
<dbReference type="Gene3D" id="2.160.10.10">
    <property type="entry name" value="Hexapeptide repeat proteins"/>
    <property type="match status" value="1"/>
</dbReference>
<keyword evidence="3" id="KW-0411">Iron-sulfur</keyword>
<dbReference type="InterPro" id="IPR017900">
    <property type="entry name" value="4Fe4S_Fe_S_CS"/>
</dbReference>
<dbReference type="GO" id="GO:0046872">
    <property type="term" value="F:metal ion binding"/>
    <property type="evidence" value="ECO:0007669"/>
    <property type="project" value="UniProtKB-KW"/>
</dbReference>
<dbReference type="Gene3D" id="3.30.70.20">
    <property type="match status" value="1"/>
</dbReference>
<dbReference type="InterPro" id="IPR007525">
    <property type="entry name" value="FrhB_FdhB_C"/>
</dbReference>
<dbReference type="PANTHER" id="PTHR43193:SF2">
    <property type="entry name" value="POLYFERREDOXIN PROTEIN FWDF"/>
    <property type="match status" value="1"/>
</dbReference>
<dbReference type="SUPFAM" id="SSF54862">
    <property type="entry name" value="4Fe-4S ferredoxins"/>
    <property type="match status" value="1"/>
</dbReference>
<evidence type="ECO:0000313" key="8">
    <source>
        <dbReference type="Proteomes" id="UP000284431"/>
    </source>
</evidence>
<feature type="domain" description="4Fe-4S ferredoxin-type" evidence="4">
    <location>
        <begin position="1"/>
        <end position="30"/>
    </location>
</feature>
<dbReference type="Proteomes" id="UP000284431">
    <property type="component" value="Unassembled WGS sequence"/>
</dbReference>
<protein>
    <submittedName>
        <fullName evidence="6">4Fe-4S dicluster domain-containing protein</fullName>
    </submittedName>
</protein>
<evidence type="ECO:0000313" key="5">
    <source>
        <dbReference type="EMBL" id="RGY24626.1"/>
    </source>
</evidence>
<dbReference type="InterPro" id="IPR017896">
    <property type="entry name" value="4Fe4S_Fe-S-bd"/>
</dbReference>
<evidence type="ECO:0000313" key="7">
    <source>
        <dbReference type="Proteomes" id="UP000283512"/>
    </source>
</evidence>
<dbReference type="PROSITE" id="PS51379">
    <property type="entry name" value="4FE4S_FER_2"/>
    <property type="match status" value="2"/>
</dbReference>
<name>A0A414Z209_9BACE</name>
<dbReference type="CDD" id="cd04647">
    <property type="entry name" value="LbH_MAT_like"/>
    <property type="match status" value="1"/>
</dbReference>
<dbReference type="InterPro" id="IPR011004">
    <property type="entry name" value="Trimer_LpxA-like_sf"/>
</dbReference>
<dbReference type="PANTHER" id="PTHR43193">
    <property type="match status" value="1"/>
</dbReference>
<dbReference type="InterPro" id="IPR052977">
    <property type="entry name" value="Polyferredoxin-like_ET"/>
</dbReference>
<accession>A0A414Z209</accession>
<evidence type="ECO:0000259" key="4">
    <source>
        <dbReference type="PROSITE" id="PS51379"/>
    </source>
</evidence>
<dbReference type="Pfam" id="PF04432">
    <property type="entry name" value="FrhB_FdhB_C"/>
    <property type="match status" value="1"/>
</dbReference>
<evidence type="ECO:0000256" key="2">
    <source>
        <dbReference type="ARBA" id="ARBA00023004"/>
    </source>
</evidence>
<evidence type="ECO:0000256" key="3">
    <source>
        <dbReference type="ARBA" id="ARBA00023014"/>
    </source>
</evidence>
<dbReference type="SUPFAM" id="SSF51161">
    <property type="entry name" value="Trimeric LpxA-like enzymes"/>
    <property type="match status" value="1"/>
</dbReference>
<reference evidence="7 8" key="1">
    <citation type="submission" date="2018-08" db="EMBL/GenBank/DDBJ databases">
        <title>A genome reference for cultivated species of the human gut microbiota.</title>
        <authorList>
            <person name="Zou Y."/>
            <person name="Xue W."/>
            <person name="Luo G."/>
        </authorList>
    </citation>
    <scope>NUCLEOTIDE SEQUENCE [LARGE SCALE GENOMIC DNA]</scope>
    <source>
        <strain evidence="6 7">AM16-49B</strain>
        <strain evidence="5 8">OF02-6LB</strain>
    </source>
</reference>
<dbReference type="PROSITE" id="PS00198">
    <property type="entry name" value="4FE4S_FER_1"/>
    <property type="match status" value="1"/>
</dbReference>
<dbReference type="EMBL" id="QSCS01000020">
    <property type="protein sequence ID" value="RGY24626.1"/>
    <property type="molecule type" value="Genomic_DNA"/>
</dbReference>
<dbReference type="Proteomes" id="UP000283512">
    <property type="component" value="Unassembled WGS sequence"/>
</dbReference>
<comment type="caution">
    <text evidence="6">The sequence shown here is derived from an EMBL/GenBank/DDBJ whole genome shotgun (WGS) entry which is preliminary data.</text>
</comment>
<dbReference type="EMBL" id="QRKD01000002">
    <property type="protein sequence ID" value="RHH94024.1"/>
    <property type="molecule type" value="Genomic_DNA"/>
</dbReference>
<evidence type="ECO:0000256" key="1">
    <source>
        <dbReference type="ARBA" id="ARBA00022723"/>
    </source>
</evidence>
<organism evidence="6 7">
    <name type="scientific">Bacteroides caccae</name>
    <dbReference type="NCBI Taxonomy" id="47678"/>
    <lineage>
        <taxon>Bacteria</taxon>
        <taxon>Pseudomonadati</taxon>
        <taxon>Bacteroidota</taxon>
        <taxon>Bacteroidia</taxon>
        <taxon>Bacteroidales</taxon>
        <taxon>Bacteroidaceae</taxon>
        <taxon>Bacteroides</taxon>
    </lineage>
</organism>
<dbReference type="RefSeq" id="WP_122134534.1">
    <property type="nucleotide sequence ID" value="NZ_CAXSLD010000005.1"/>
</dbReference>
<dbReference type="GO" id="GO:0051536">
    <property type="term" value="F:iron-sulfur cluster binding"/>
    <property type="evidence" value="ECO:0007669"/>
    <property type="project" value="UniProtKB-KW"/>
</dbReference>
<dbReference type="AlphaFoldDB" id="A0A414Z209"/>
<gene>
    <name evidence="6" type="ORF">DW190_04955</name>
    <name evidence="5" type="ORF">DXA49_12815</name>
</gene>
<keyword evidence="1" id="KW-0479">Metal-binding</keyword>
<keyword evidence="2" id="KW-0408">Iron</keyword>
<proteinExistence type="predicted"/>